<feature type="domain" description="RmlD-like substrate binding" evidence="7">
    <location>
        <begin position="1"/>
        <end position="293"/>
    </location>
</feature>
<reference evidence="8 9" key="3">
    <citation type="submission" date="2008-05" db="EMBL/GenBank/DDBJ databases">
        <authorList>
            <person name="Fulton L."/>
            <person name="Clifton S."/>
            <person name="Fulton B."/>
            <person name="Xu J."/>
            <person name="Minx P."/>
            <person name="Pepin K.H."/>
            <person name="Johnson M."/>
            <person name="Thiruvilangam P."/>
            <person name="Bhonagiri V."/>
            <person name="Nash W.E."/>
            <person name="Mardis E.R."/>
            <person name="Wilson R.K."/>
        </authorList>
    </citation>
    <scope>NUCLEOTIDE SEQUENCE [LARGE SCALE GENOMIC DNA]</scope>
    <source>
        <strain evidence="8 9">ATCC 25827</strain>
    </source>
</reference>
<evidence type="ECO:0000313" key="8">
    <source>
        <dbReference type="EMBL" id="EDU61617.1"/>
    </source>
</evidence>
<sequence>MKILLLGKNGQVGWELQRALLPLGELIALDRHSKDYCGDLSKLNDLAETIELLQPDVIVNAAAYTAVDKAESEPDVSKLINSEAVKILAQCAEKVNALLIHYSTDYVFSGEGEHFWNEDDQTSALNIYGQTKLEGEQYIQKYCPNHLILRTSWVYSTFGNNFAKTILNLAKNREKLSIISDQYGAPTSAALIADCTAIALVKTLQQKEKCGIYHLVASGETNWYEYAKLITEEAKKNNIKLSLNEINPISATEYPLPAKRPYNSRMNSSKFKKSFNIELPDWKIGVIRLIKEISHYQ</sequence>
<dbReference type="EC" id="1.1.1.133" evidence="3 6"/>
<dbReference type="Gene3D" id="3.40.50.720">
    <property type="entry name" value="NAD(P)-binding Rossmann-like Domain"/>
    <property type="match status" value="1"/>
</dbReference>
<dbReference type="PANTHER" id="PTHR10491">
    <property type="entry name" value="DTDP-4-DEHYDRORHAMNOSE REDUCTASE"/>
    <property type="match status" value="1"/>
</dbReference>
<dbReference type="InterPro" id="IPR005913">
    <property type="entry name" value="dTDP_dehydrorham_reduct"/>
</dbReference>
<comment type="cofactor">
    <cofactor evidence="6">
        <name>Mg(2+)</name>
        <dbReference type="ChEBI" id="CHEBI:18420"/>
    </cofactor>
    <text evidence="6">Binds 1 Mg(2+) ion per monomer.</text>
</comment>
<evidence type="ECO:0000259" key="7">
    <source>
        <dbReference type="Pfam" id="PF04321"/>
    </source>
</evidence>
<dbReference type="Gene3D" id="3.90.25.10">
    <property type="entry name" value="UDP-galactose 4-epimerase, domain 1"/>
    <property type="match status" value="1"/>
</dbReference>
<dbReference type="NCBIfam" id="NF007440">
    <property type="entry name" value="PRK09987.1"/>
    <property type="match status" value="1"/>
</dbReference>
<comment type="catalytic activity">
    <reaction evidence="5 6">
        <text>dTDP-beta-L-rhamnose + NADP(+) = dTDP-4-dehydro-beta-L-rhamnose + NADPH + H(+)</text>
        <dbReference type="Rhea" id="RHEA:21796"/>
        <dbReference type="ChEBI" id="CHEBI:15378"/>
        <dbReference type="ChEBI" id="CHEBI:57510"/>
        <dbReference type="ChEBI" id="CHEBI:57783"/>
        <dbReference type="ChEBI" id="CHEBI:58349"/>
        <dbReference type="ChEBI" id="CHEBI:62830"/>
        <dbReference type="EC" id="1.1.1.133"/>
    </reaction>
</comment>
<protein>
    <recommendedName>
        <fullName evidence="4 6">dTDP-4-dehydrorhamnose reductase</fullName>
        <ecNumber evidence="3 6">1.1.1.133</ecNumber>
    </recommendedName>
</protein>
<dbReference type="GO" id="GO:0019305">
    <property type="term" value="P:dTDP-rhamnose biosynthetic process"/>
    <property type="evidence" value="ECO:0007669"/>
    <property type="project" value="TreeGrafter"/>
</dbReference>
<dbReference type="GO" id="GO:0008831">
    <property type="term" value="F:dTDP-4-dehydrorhamnose reductase activity"/>
    <property type="evidence" value="ECO:0007669"/>
    <property type="project" value="UniProtKB-EC"/>
</dbReference>
<reference evidence="9" key="2">
    <citation type="submission" date="2008-04" db="EMBL/GenBank/DDBJ databases">
        <title>Draft genome sequence of Providencia stuartii(ATCC 25827).</title>
        <authorList>
            <person name="Sudarsanam P."/>
            <person name="Ley R."/>
            <person name="Guruge J."/>
            <person name="Turnbaugh P.J."/>
            <person name="Mahowald M."/>
            <person name="Liep D."/>
            <person name="Gordon J."/>
        </authorList>
    </citation>
    <scope>NUCLEOTIDE SEQUENCE [LARGE SCALE GENOMIC DNA]</scope>
    <source>
        <strain evidence="9">ATCC 25827</strain>
    </source>
</reference>
<reference evidence="9" key="1">
    <citation type="submission" date="2008-04" db="EMBL/GenBank/DDBJ databases">
        <title>Draft genome sequence of Providencia stuartii (ATCC 25827).</title>
        <authorList>
            <person name="Sudarsanam P."/>
            <person name="Ley R."/>
            <person name="Guruge J."/>
            <person name="Turnbaugh P.J."/>
            <person name="Mahowald M."/>
            <person name="Liep D."/>
            <person name="Gordon J."/>
        </authorList>
    </citation>
    <scope>NUCLEOTIDE SEQUENCE [LARGE SCALE GENOMIC DNA]</scope>
    <source>
        <strain evidence="9">ATCC 25827</strain>
    </source>
</reference>
<organism evidence="8 9">
    <name type="scientific">Providencia stuartii ATCC 25827</name>
    <dbReference type="NCBI Taxonomy" id="471874"/>
    <lineage>
        <taxon>Bacteria</taxon>
        <taxon>Pseudomonadati</taxon>
        <taxon>Pseudomonadota</taxon>
        <taxon>Gammaproteobacteria</taxon>
        <taxon>Enterobacterales</taxon>
        <taxon>Morganellaceae</taxon>
        <taxon>Providencia</taxon>
    </lineage>
</organism>
<name>A0AA86Z3W5_PROST</name>
<dbReference type="InterPro" id="IPR036291">
    <property type="entry name" value="NAD(P)-bd_dom_sf"/>
</dbReference>
<dbReference type="GO" id="GO:0005829">
    <property type="term" value="C:cytosol"/>
    <property type="evidence" value="ECO:0007669"/>
    <property type="project" value="TreeGrafter"/>
</dbReference>
<dbReference type="SUPFAM" id="SSF51735">
    <property type="entry name" value="NAD(P)-binding Rossmann-fold domains"/>
    <property type="match status" value="1"/>
</dbReference>
<comment type="similarity">
    <text evidence="2 6">Belongs to the dTDP-4-dehydrorhamnose reductase family.</text>
</comment>
<keyword evidence="6 8" id="KW-0560">Oxidoreductase</keyword>
<proteinExistence type="inferred from homology"/>
<evidence type="ECO:0000256" key="1">
    <source>
        <dbReference type="ARBA" id="ARBA00004781"/>
    </source>
</evidence>
<comment type="function">
    <text evidence="6">Catalyzes the reduction of dTDP-6-deoxy-L-lyxo-4-hexulose to yield dTDP-L-rhamnose.</text>
</comment>
<dbReference type="PANTHER" id="PTHR10491:SF4">
    <property type="entry name" value="METHIONINE ADENOSYLTRANSFERASE 2 SUBUNIT BETA"/>
    <property type="match status" value="1"/>
</dbReference>
<dbReference type="CDD" id="cd05254">
    <property type="entry name" value="dTDP_HR_like_SDR_e"/>
    <property type="match status" value="1"/>
</dbReference>
<evidence type="ECO:0000256" key="5">
    <source>
        <dbReference type="ARBA" id="ARBA00048200"/>
    </source>
</evidence>
<gene>
    <name evidence="8" type="primary">rfbD</name>
    <name evidence="8" type="ORF">PROSTU_00506</name>
</gene>
<comment type="caution">
    <text evidence="8">The sequence shown here is derived from an EMBL/GenBank/DDBJ whole genome shotgun (WGS) entry which is preliminary data.</text>
</comment>
<keyword evidence="6" id="KW-0521">NADP</keyword>
<dbReference type="AlphaFoldDB" id="A0AA86Z3W5"/>
<evidence type="ECO:0000256" key="2">
    <source>
        <dbReference type="ARBA" id="ARBA00010944"/>
    </source>
</evidence>
<dbReference type="RefSeq" id="WP_004924381.1">
    <property type="nucleotide sequence ID" value="NZ_DS607671.1"/>
</dbReference>
<evidence type="ECO:0000256" key="6">
    <source>
        <dbReference type="RuleBase" id="RU364082"/>
    </source>
</evidence>
<evidence type="ECO:0000313" key="9">
    <source>
        <dbReference type="Proteomes" id="UP000004506"/>
    </source>
</evidence>
<evidence type="ECO:0000256" key="3">
    <source>
        <dbReference type="ARBA" id="ARBA00012929"/>
    </source>
</evidence>
<dbReference type="NCBIfam" id="TIGR01214">
    <property type="entry name" value="rmlD"/>
    <property type="match status" value="1"/>
</dbReference>
<dbReference type="EMBL" id="ABJD02000047">
    <property type="protein sequence ID" value="EDU61617.1"/>
    <property type="molecule type" value="Genomic_DNA"/>
</dbReference>
<dbReference type="InterPro" id="IPR029903">
    <property type="entry name" value="RmlD-like-bd"/>
</dbReference>
<accession>A0AA86Z3W5</accession>
<comment type="pathway">
    <text evidence="1 6">Carbohydrate biosynthesis; dTDP-L-rhamnose biosynthesis.</text>
</comment>
<dbReference type="Pfam" id="PF04321">
    <property type="entry name" value="RmlD_sub_bind"/>
    <property type="match status" value="1"/>
</dbReference>
<evidence type="ECO:0000256" key="4">
    <source>
        <dbReference type="ARBA" id="ARBA00017099"/>
    </source>
</evidence>
<dbReference type="Proteomes" id="UP000004506">
    <property type="component" value="Unassembled WGS sequence"/>
</dbReference>